<evidence type="ECO:0000313" key="1">
    <source>
        <dbReference type="EMBL" id="ADD79826.1"/>
    </source>
</evidence>
<accession>D4G8K4</accession>
<dbReference type="Proteomes" id="UP000001700">
    <property type="component" value="Chromosome"/>
</dbReference>
<evidence type="ECO:0000313" key="2">
    <source>
        <dbReference type="Proteomes" id="UP000001700"/>
    </source>
</evidence>
<sequence>MKNIFSRIYFIYLLKFKSSFIFHDLVRLMEDRIKFERIKISIFRT</sequence>
<dbReference type="AlphaFoldDB" id="D4G8K4"/>
<reference evidence="1" key="1">
    <citation type="submission" date="2008-05" db="EMBL/GenBank/DDBJ databases">
        <title>Genome sequence of Riesia pediculicola USDA.</title>
        <authorList>
            <person name="Kirkness E.F."/>
        </authorList>
    </citation>
    <scope>NUCLEOTIDE SEQUENCE [LARGE SCALE GENOMIC DNA]</scope>
    <source>
        <strain evidence="1">USDA</strain>
    </source>
</reference>
<dbReference type="EMBL" id="CP001085">
    <property type="protein sequence ID" value="ADD79826.1"/>
    <property type="molecule type" value="Genomic_DNA"/>
</dbReference>
<organism evidence="1 2">
    <name type="scientific">Riesia pediculicola (strain USDA)</name>
    <dbReference type="NCBI Taxonomy" id="515618"/>
    <lineage>
        <taxon>Bacteria</taxon>
        <taxon>Pseudomonadati</taxon>
        <taxon>Pseudomonadota</taxon>
        <taxon>Gammaproteobacteria</taxon>
        <taxon>Enterobacterales</taxon>
        <taxon>Enterobacteriaceae</taxon>
        <taxon>Candidatus Riesia</taxon>
    </lineage>
</organism>
<proteinExistence type="predicted"/>
<protein>
    <submittedName>
        <fullName evidence="1">Uncharacterized protein</fullName>
    </submittedName>
</protein>
<gene>
    <name evidence="1" type="ordered locus">RIEPE_0419</name>
</gene>
<dbReference type="STRING" id="515618.RIEPE_0419"/>
<dbReference type="HOGENOM" id="CLU_3204677_0_0_6"/>
<name>D4G8K4_RIEPU</name>
<dbReference type="KEGG" id="rip:RIEPE_0419"/>
<keyword evidence="2" id="KW-1185">Reference proteome</keyword>